<sequence length="120" mass="13604">MSCSNPSSRCNQSKTLPPPPPPPAERPPRHHHHHHHLHKIQQKNPTKVHTNYSPPPPPPHPPLQLRPKRDSRLVLSLHMHSPTSFTKPTNQPFTCSCKKKKTSPTRVRAFVCVCVYVCCA</sequence>
<feature type="compositionally biased region" description="Pro residues" evidence="1">
    <location>
        <begin position="53"/>
        <end position="64"/>
    </location>
</feature>
<gene>
    <name evidence="2" type="ORF">DM02DRAFT_613444</name>
</gene>
<evidence type="ECO:0000313" key="3">
    <source>
        <dbReference type="Proteomes" id="UP000244855"/>
    </source>
</evidence>
<feature type="region of interest" description="Disordered" evidence="1">
    <location>
        <begin position="1"/>
        <end position="70"/>
    </location>
</feature>
<dbReference type="AlphaFoldDB" id="A0A2V1DU43"/>
<proteinExistence type="predicted"/>
<dbReference type="EMBL" id="KZ805353">
    <property type="protein sequence ID" value="PVI01737.1"/>
    <property type="molecule type" value="Genomic_DNA"/>
</dbReference>
<feature type="compositionally biased region" description="Polar residues" evidence="1">
    <location>
        <begin position="42"/>
        <end position="52"/>
    </location>
</feature>
<accession>A0A2V1DU43</accession>
<name>A0A2V1DU43_9PLEO</name>
<reference evidence="2 3" key="1">
    <citation type="journal article" date="2018" name="Sci. Rep.">
        <title>Comparative genomics provides insights into the lifestyle and reveals functional heterogeneity of dark septate endophytic fungi.</title>
        <authorList>
            <person name="Knapp D.G."/>
            <person name="Nemeth J.B."/>
            <person name="Barry K."/>
            <person name="Hainaut M."/>
            <person name="Henrissat B."/>
            <person name="Johnson J."/>
            <person name="Kuo A."/>
            <person name="Lim J.H.P."/>
            <person name="Lipzen A."/>
            <person name="Nolan M."/>
            <person name="Ohm R.A."/>
            <person name="Tamas L."/>
            <person name="Grigoriev I.V."/>
            <person name="Spatafora J.W."/>
            <person name="Nagy L.G."/>
            <person name="Kovacs G.M."/>
        </authorList>
    </citation>
    <scope>NUCLEOTIDE SEQUENCE [LARGE SCALE GENOMIC DNA]</scope>
    <source>
        <strain evidence="2 3">DSE2036</strain>
    </source>
</reference>
<feature type="compositionally biased region" description="Basic residues" evidence="1">
    <location>
        <begin position="28"/>
        <end position="41"/>
    </location>
</feature>
<evidence type="ECO:0000256" key="1">
    <source>
        <dbReference type="SAM" id="MobiDB-lite"/>
    </source>
</evidence>
<evidence type="ECO:0000313" key="2">
    <source>
        <dbReference type="EMBL" id="PVI01737.1"/>
    </source>
</evidence>
<protein>
    <submittedName>
        <fullName evidence="2">Uncharacterized protein</fullName>
    </submittedName>
</protein>
<dbReference type="Proteomes" id="UP000244855">
    <property type="component" value="Unassembled WGS sequence"/>
</dbReference>
<keyword evidence="3" id="KW-1185">Reference proteome</keyword>
<feature type="compositionally biased region" description="Pro residues" evidence="1">
    <location>
        <begin position="16"/>
        <end position="25"/>
    </location>
</feature>
<feature type="compositionally biased region" description="Polar residues" evidence="1">
    <location>
        <begin position="1"/>
        <end position="15"/>
    </location>
</feature>
<organism evidence="2 3">
    <name type="scientific">Periconia macrospinosa</name>
    <dbReference type="NCBI Taxonomy" id="97972"/>
    <lineage>
        <taxon>Eukaryota</taxon>
        <taxon>Fungi</taxon>
        <taxon>Dikarya</taxon>
        <taxon>Ascomycota</taxon>
        <taxon>Pezizomycotina</taxon>
        <taxon>Dothideomycetes</taxon>
        <taxon>Pleosporomycetidae</taxon>
        <taxon>Pleosporales</taxon>
        <taxon>Massarineae</taxon>
        <taxon>Periconiaceae</taxon>
        <taxon>Periconia</taxon>
    </lineage>
</organism>